<feature type="domain" description="Aminotransferase class V" evidence="2">
    <location>
        <begin position="206"/>
        <end position="500"/>
    </location>
</feature>
<dbReference type="Proteomes" id="UP001194696">
    <property type="component" value="Unassembled WGS sequence"/>
</dbReference>
<reference evidence="3 4" key="1">
    <citation type="journal article" date="2020" name="Fungal Divers.">
        <title>Resolving the Mortierellaceae phylogeny through synthesis of multi-gene phylogenetics and phylogenomics.</title>
        <authorList>
            <person name="Vandepol N."/>
            <person name="Liber J."/>
            <person name="Desiro A."/>
            <person name="Na H."/>
            <person name="Kennedy M."/>
            <person name="Barry K."/>
            <person name="Grigoriev I.V."/>
            <person name="Miller A.N."/>
            <person name="O'Donnell K."/>
            <person name="Stajich J.E."/>
            <person name="Bonito G."/>
        </authorList>
    </citation>
    <scope>NUCLEOTIDE SEQUENCE [LARGE SCALE GENOMIC DNA]</scope>
    <source>
        <strain evidence="3 4">AD045</strain>
    </source>
</reference>
<dbReference type="Gene3D" id="3.40.640.10">
    <property type="entry name" value="Type I PLP-dependent aspartate aminotransferase-like (Major domain)"/>
    <property type="match status" value="1"/>
</dbReference>
<gene>
    <name evidence="3" type="ORF">BGZ96_009323</name>
</gene>
<dbReference type="PANTHER" id="PTHR43686:SF1">
    <property type="entry name" value="AMINOTRAN_5 DOMAIN-CONTAINING PROTEIN"/>
    <property type="match status" value="1"/>
</dbReference>
<feature type="region of interest" description="Disordered" evidence="1">
    <location>
        <begin position="522"/>
        <end position="552"/>
    </location>
</feature>
<dbReference type="PANTHER" id="PTHR43686">
    <property type="entry name" value="SULFURTRANSFERASE-RELATED"/>
    <property type="match status" value="1"/>
</dbReference>
<dbReference type="SUPFAM" id="SSF53383">
    <property type="entry name" value="PLP-dependent transferases"/>
    <property type="match status" value="2"/>
</dbReference>
<evidence type="ECO:0000313" key="3">
    <source>
        <dbReference type="EMBL" id="KAG0296504.1"/>
    </source>
</evidence>
<dbReference type="Pfam" id="PF00266">
    <property type="entry name" value="Aminotran_5"/>
    <property type="match status" value="1"/>
</dbReference>
<evidence type="ECO:0000256" key="1">
    <source>
        <dbReference type="SAM" id="MobiDB-lite"/>
    </source>
</evidence>
<dbReference type="Gene3D" id="3.90.1150.10">
    <property type="entry name" value="Aspartate Aminotransferase, domain 1"/>
    <property type="match status" value="1"/>
</dbReference>
<comment type="caution">
    <text evidence="3">The sequence shown here is derived from an EMBL/GenBank/DDBJ whole genome shotgun (WGS) entry which is preliminary data.</text>
</comment>
<feature type="compositionally biased region" description="Low complexity" evidence="1">
    <location>
        <begin position="771"/>
        <end position="786"/>
    </location>
</feature>
<dbReference type="EMBL" id="JAAAIM010000056">
    <property type="protein sequence ID" value="KAG0296504.1"/>
    <property type="molecule type" value="Genomic_DNA"/>
</dbReference>
<organism evidence="3 4">
    <name type="scientific">Linnemannia gamsii</name>
    <dbReference type="NCBI Taxonomy" id="64522"/>
    <lineage>
        <taxon>Eukaryota</taxon>
        <taxon>Fungi</taxon>
        <taxon>Fungi incertae sedis</taxon>
        <taxon>Mucoromycota</taxon>
        <taxon>Mortierellomycotina</taxon>
        <taxon>Mortierellomycetes</taxon>
        <taxon>Mortierellales</taxon>
        <taxon>Mortierellaceae</taxon>
        <taxon>Linnemannia</taxon>
    </lineage>
</organism>
<name>A0ABQ7KCK4_9FUNG</name>
<feature type="region of interest" description="Disordered" evidence="1">
    <location>
        <begin position="676"/>
        <end position="703"/>
    </location>
</feature>
<dbReference type="InterPro" id="IPR000192">
    <property type="entry name" value="Aminotrans_V_dom"/>
</dbReference>
<evidence type="ECO:0000313" key="4">
    <source>
        <dbReference type="Proteomes" id="UP001194696"/>
    </source>
</evidence>
<sequence length="930" mass="103141">MDPREQLAAMERMHDKDLQQFLRAIQRDLISAPYISNPLFGNKKSIYLDHFASSKALNLFEDIMRQTVLPFYANTHTSTTSTSKFTSQSVKHARETIRRCTNAIAIEGHEHQSAVIFSGSGATSGIHKIRSVFKLEDEAYWLRRAASMSMINGNILSTAQSSYQATLTQQSGVCALPSPCAASNQSPSSPSQTFPRIPSEHRPVVFLSIQEHHSNLLPWRDCCADVVVIPENDDHKLNLVFLEEQLILHQDRPLKLGTFSAGSNLTGVLNDTVAISELLHKYNGFAFYDYAGVGPYTVIDMNPPPSNPSAKNLAYKDGVFISTHKFLGGPGASGVLVARVEIFSWAERHSSTSRNEFIPATPGGGTVDMVIKGQHKYSNNILAREEAGTPNIPATIRTGLVFRLQEIVDPAWILQKEYKLAKKVLERLLSPNLNQAIRVLGASKLDRVAVFSLTIAVSKFLSQDDQTPLQIHYALLSTIMNDFFGIEMRGGCMCAGPYASQLLKFDTDKEAAFWRLLMGEQEEGSDPGYTANNHNTTDDENGDEQPQNIHQQDLSNKSLKPGFVRFSFTYFSKDKDVDFVVQSLEWVAQYGYLLIPLYRLDASSGEWSVREAVCKAVRADVAPKNLICGSRSLCIPAAVDCIYGLQKLFRERITPTWLWANPPASLFTRVLSPDNQPQLQSSPYRNDNISSPATNNNTHRTSQTEIFSTLGQAQRSMRRLITGAIGRSEQNVARSRQGTGASRVIDHHDDEDVHHPGHTHGLPLINEPHSDVSSLSSDIGSGVRSSSDYEDAPSPPPVTANNNNSRIMDILNLPVSRIYSNESYASSNSSFASSSSSTDVECNGGITVSKNNKKPSIFSAERHIKPKDRQILIDALKELSWDRLQAEVDAVERSPLAKQLRWFVTPLEVAQMYTEELNNPSVVSPFPKRK</sequence>
<evidence type="ECO:0000259" key="2">
    <source>
        <dbReference type="Pfam" id="PF00266"/>
    </source>
</evidence>
<accession>A0ABQ7KCK4</accession>
<dbReference type="InterPro" id="IPR015422">
    <property type="entry name" value="PyrdxlP-dep_Trfase_small"/>
</dbReference>
<feature type="region of interest" description="Disordered" evidence="1">
    <location>
        <begin position="747"/>
        <end position="804"/>
    </location>
</feature>
<dbReference type="InterPro" id="IPR015421">
    <property type="entry name" value="PyrdxlP-dep_Trfase_major"/>
</dbReference>
<keyword evidence="4" id="KW-1185">Reference proteome</keyword>
<proteinExistence type="predicted"/>
<protein>
    <recommendedName>
        <fullName evidence="2">Aminotransferase class V domain-containing protein</fullName>
    </recommendedName>
</protein>
<dbReference type="InterPro" id="IPR015424">
    <property type="entry name" value="PyrdxlP-dep_Trfase"/>
</dbReference>